<dbReference type="EMBL" id="FWXF01000012">
    <property type="protein sequence ID" value="SMC25280.1"/>
    <property type="molecule type" value="Genomic_DNA"/>
</dbReference>
<proteinExistence type="predicted"/>
<protein>
    <recommendedName>
        <fullName evidence="1">Transposase DDE domain-containing protein</fullName>
    </recommendedName>
</protein>
<keyword evidence="3" id="KW-1185">Reference proteome</keyword>
<dbReference type="AlphaFoldDB" id="A0A1W1XMR6"/>
<name>A0A1W1XMR6_9BACT</name>
<evidence type="ECO:0000313" key="2">
    <source>
        <dbReference type="EMBL" id="SMC25280.1"/>
    </source>
</evidence>
<dbReference type="Pfam" id="PF13701">
    <property type="entry name" value="DDE_Tnp_1_4"/>
    <property type="match status" value="1"/>
</dbReference>
<accession>A0A1W1XMR6</accession>
<sequence>MGNLINSTESLCEQLEREISGRPMISHADVVKTTLGLLCLGKNDFEAAAGISCDDGFQEALDIQKVPSQETMRQRLDKQANVFERLASASSVELLERTQVPVTALSTEHVPLDVEVFCRNHSDTNKEGLSRTYQDYEGYTPVGAILGQEEWCVGLELRPGSQHSQSGFVDFLHKMLRHARKVTPEPLLVRTDPAHDALETLVELRPHPKVNFIIRWNPRRADILSWRDRTFREGRVREPRAGKKVASLSTWVTRHYEERTYRFRLLIRVTERIWDGKGQILIRPFIKLEGWWTSLSVPEDEVIRLYDNTAKTGSWPFFRHSNRDN</sequence>
<dbReference type="InterPro" id="IPR025668">
    <property type="entry name" value="Tnp_DDE_dom"/>
</dbReference>
<evidence type="ECO:0000313" key="3">
    <source>
        <dbReference type="Proteomes" id="UP000192783"/>
    </source>
</evidence>
<evidence type="ECO:0000259" key="1">
    <source>
        <dbReference type="Pfam" id="PF13701"/>
    </source>
</evidence>
<gene>
    <name evidence="2" type="ORF">SAMN02746041_02285</name>
</gene>
<feature type="domain" description="Transposase DDE" evidence="1">
    <location>
        <begin position="29"/>
        <end position="219"/>
    </location>
</feature>
<organism evidence="2 3">
    <name type="scientific">Desulfacinum hydrothermale DSM 13146</name>
    <dbReference type="NCBI Taxonomy" id="1121390"/>
    <lineage>
        <taxon>Bacteria</taxon>
        <taxon>Pseudomonadati</taxon>
        <taxon>Thermodesulfobacteriota</taxon>
        <taxon>Syntrophobacteria</taxon>
        <taxon>Syntrophobacterales</taxon>
        <taxon>Syntrophobacteraceae</taxon>
        <taxon>Desulfacinum</taxon>
    </lineage>
</organism>
<reference evidence="2 3" key="1">
    <citation type="submission" date="2017-04" db="EMBL/GenBank/DDBJ databases">
        <authorList>
            <person name="Afonso C.L."/>
            <person name="Miller P.J."/>
            <person name="Scott M.A."/>
            <person name="Spackman E."/>
            <person name="Goraichik I."/>
            <person name="Dimitrov K.M."/>
            <person name="Suarez D.L."/>
            <person name="Swayne D.E."/>
        </authorList>
    </citation>
    <scope>NUCLEOTIDE SEQUENCE [LARGE SCALE GENOMIC DNA]</scope>
    <source>
        <strain evidence="2 3">DSM 13146</strain>
    </source>
</reference>
<dbReference type="Proteomes" id="UP000192783">
    <property type="component" value="Unassembled WGS sequence"/>
</dbReference>